<dbReference type="RefSeq" id="WP_184974547.1">
    <property type="nucleotide sequence ID" value="NZ_BAAAWF010000065.1"/>
</dbReference>
<evidence type="ECO:0000313" key="2">
    <source>
        <dbReference type="EMBL" id="MBB5932337.1"/>
    </source>
</evidence>
<keyword evidence="3" id="KW-1185">Reference proteome</keyword>
<evidence type="ECO:0000313" key="3">
    <source>
        <dbReference type="Proteomes" id="UP000585836"/>
    </source>
</evidence>
<feature type="compositionally biased region" description="Basic and acidic residues" evidence="1">
    <location>
        <begin position="59"/>
        <end position="75"/>
    </location>
</feature>
<protein>
    <submittedName>
        <fullName evidence="2">Uncharacterized protein</fullName>
    </submittedName>
</protein>
<gene>
    <name evidence="2" type="ORF">FHS34_007847</name>
</gene>
<dbReference type="AlphaFoldDB" id="A0A7W9Q3W8"/>
<organism evidence="2 3">
    <name type="scientific">Streptomyces echinatus</name>
    <dbReference type="NCBI Taxonomy" id="67293"/>
    <lineage>
        <taxon>Bacteria</taxon>
        <taxon>Bacillati</taxon>
        <taxon>Actinomycetota</taxon>
        <taxon>Actinomycetes</taxon>
        <taxon>Kitasatosporales</taxon>
        <taxon>Streptomycetaceae</taxon>
        <taxon>Streptomyces</taxon>
    </lineage>
</organism>
<proteinExistence type="predicted"/>
<dbReference type="Proteomes" id="UP000585836">
    <property type="component" value="Unassembled WGS sequence"/>
</dbReference>
<dbReference type="EMBL" id="JACHJK010000024">
    <property type="protein sequence ID" value="MBB5932337.1"/>
    <property type="molecule type" value="Genomic_DNA"/>
</dbReference>
<sequence length="75" mass="8208">MSGERERLQLLQATAQEIVAGLPAWDGESPSVLVTVIDPVTRQRLGHWFVPATAAAPRPRPEPGVRRLRAVRDAS</sequence>
<feature type="region of interest" description="Disordered" evidence="1">
    <location>
        <begin position="56"/>
        <end position="75"/>
    </location>
</feature>
<evidence type="ECO:0000256" key="1">
    <source>
        <dbReference type="SAM" id="MobiDB-lite"/>
    </source>
</evidence>
<name>A0A7W9Q3W8_9ACTN</name>
<comment type="caution">
    <text evidence="2">The sequence shown here is derived from an EMBL/GenBank/DDBJ whole genome shotgun (WGS) entry which is preliminary data.</text>
</comment>
<reference evidence="2 3" key="1">
    <citation type="submission" date="2020-08" db="EMBL/GenBank/DDBJ databases">
        <title>Genomic Encyclopedia of Type Strains, Phase III (KMG-III): the genomes of soil and plant-associated and newly described type strains.</title>
        <authorList>
            <person name="Whitman W."/>
        </authorList>
    </citation>
    <scope>NUCLEOTIDE SEQUENCE [LARGE SCALE GENOMIC DNA]</scope>
    <source>
        <strain evidence="2 3">CECT 3313</strain>
    </source>
</reference>
<accession>A0A7W9Q3W8</accession>